<reference evidence="9 10" key="1">
    <citation type="submission" date="2017-06" db="EMBL/GenBank/DDBJ databases">
        <title>Investigating the central metabolism of Clostridium thermosuccinogenes.</title>
        <authorList>
            <person name="Koendjbiharie J.G."/>
            <person name="van Kranenburg R."/>
        </authorList>
    </citation>
    <scope>NUCLEOTIDE SEQUENCE [LARGE SCALE GENOMIC DNA]</scope>
    <source>
        <strain evidence="9 10">DSM 5806</strain>
    </source>
</reference>
<feature type="transmembrane region" description="Helical" evidence="8">
    <location>
        <begin position="408"/>
        <end position="431"/>
    </location>
</feature>
<evidence type="ECO:0000256" key="6">
    <source>
        <dbReference type="ARBA" id="ARBA00022989"/>
    </source>
</evidence>
<comment type="subcellular location">
    <subcellularLocation>
        <location evidence="1 8">Cell membrane</location>
        <topology evidence="1 8">Multi-pass membrane protein</topology>
    </subcellularLocation>
</comment>
<evidence type="ECO:0000256" key="8">
    <source>
        <dbReference type="RuleBase" id="RU365092"/>
    </source>
</evidence>
<keyword evidence="4 8" id="KW-1003">Cell membrane</keyword>
<feature type="transmembrane region" description="Helical" evidence="8">
    <location>
        <begin position="213"/>
        <end position="235"/>
    </location>
</feature>
<dbReference type="AlphaFoldDB" id="A0A2K2FAY2"/>
<keyword evidence="5 8" id="KW-0812">Transmembrane</keyword>
<evidence type="ECO:0000313" key="10">
    <source>
        <dbReference type="Proteomes" id="UP000236151"/>
    </source>
</evidence>
<dbReference type="PANTHER" id="PTHR30003:SF0">
    <property type="entry name" value="GLYCOLATE PERMEASE GLCA-RELATED"/>
    <property type="match status" value="1"/>
</dbReference>
<dbReference type="InterPro" id="IPR003804">
    <property type="entry name" value="Lactate_perm"/>
</dbReference>
<evidence type="ECO:0000256" key="4">
    <source>
        <dbReference type="ARBA" id="ARBA00022475"/>
    </source>
</evidence>
<accession>A0A2K2FAY2</accession>
<keyword evidence="3 8" id="KW-0813">Transport</keyword>
<name>A0A2K2FAY2_9CLOT</name>
<dbReference type="Pfam" id="PF02652">
    <property type="entry name" value="Lactate_perm"/>
    <property type="match status" value="1"/>
</dbReference>
<evidence type="ECO:0000256" key="1">
    <source>
        <dbReference type="ARBA" id="ARBA00004651"/>
    </source>
</evidence>
<dbReference type="RefSeq" id="WP_103082269.1">
    <property type="nucleotide sequence ID" value="NZ_CP021850.1"/>
</dbReference>
<dbReference type="GO" id="GO:0015295">
    <property type="term" value="F:solute:proton symporter activity"/>
    <property type="evidence" value="ECO:0007669"/>
    <property type="project" value="TreeGrafter"/>
</dbReference>
<dbReference type="Proteomes" id="UP000236151">
    <property type="component" value="Unassembled WGS sequence"/>
</dbReference>
<dbReference type="GO" id="GO:0015129">
    <property type="term" value="F:lactate transmembrane transporter activity"/>
    <property type="evidence" value="ECO:0007669"/>
    <property type="project" value="UniProtKB-UniRule"/>
</dbReference>
<evidence type="ECO:0000256" key="3">
    <source>
        <dbReference type="ARBA" id="ARBA00022448"/>
    </source>
</evidence>
<feature type="transmembrane region" description="Helical" evidence="8">
    <location>
        <begin position="383"/>
        <end position="402"/>
    </location>
</feature>
<feature type="transmembrane region" description="Helical" evidence="8">
    <location>
        <begin position="31"/>
        <end position="50"/>
    </location>
</feature>
<proteinExistence type="inferred from homology"/>
<feature type="transmembrane region" description="Helical" evidence="8">
    <location>
        <begin position="158"/>
        <end position="174"/>
    </location>
</feature>
<dbReference type="GO" id="GO:0005886">
    <property type="term" value="C:plasma membrane"/>
    <property type="evidence" value="ECO:0007669"/>
    <property type="project" value="UniProtKB-SubCell"/>
</dbReference>
<comment type="function">
    <text evidence="8">Uptake of L-lactate across the membrane. Can also transport D-lactate and glycolate.</text>
</comment>
<organism evidence="9 10">
    <name type="scientific">Clostridium thermosuccinogenes</name>
    <dbReference type="NCBI Taxonomy" id="84032"/>
    <lineage>
        <taxon>Bacteria</taxon>
        <taxon>Bacillati</taxon>
        <taxon>Bacillota</taxon>
        <taxon>Clostridia</taxon>
        <taxon>Eubacteriales</taxon>
        <taxon>Clostridiaceae</taxon>
        <taxon>Clostridium</taxon>
    </lineage>
</organism>
<keyword evidence="10" id="KW-1185">Reference proteome</keyword>
<feature type="transmembrane region" description="Helical" evidence="8">
    <location>
        <begin position="340"/>
        <end position="363"/>
    </location>
</feature>
<feature type="transmembrane region" description="Helical" evidence="8">
    <location>
        <begin position="62"/>
        <end position="84"/>
    </location>
</feature>
<feature type="transmembrane region" description="Helical" evidence="8">
    <location>
        <begin position="295"/>
        <end position="313"/>
    </location>
</feature>
<dbReference type="EMBL" id="NIOJ01000038">
    <property type="protein sequence ID" value="PNT97337.1"/>
    <property type="molecule type" value="Genomic_DNA"/>
</dbReference>
<comment type="caution">
    <text evidence="9">The sequence shown here is derived from an EMBL/GenBank/DDBJ whole genome shotgun (WGS) entry which is preliminary data.</text>
</comment>
<comment type="similarity">
    <text evidence="2 8">Belongs to the lactate permease family.</text>
</comment>
<gene>
    <name evidence="9" type="ORF">CDQ84_13540</name>
</gene>
<feature type="transmembrane region" description="Helical" evidence="8">
    <location>
        <begin position="503"/>
        <end position="522"/>
    </location>
</feature>
<feature type="transmembrane region" description="Helical" evidence="8">
    <location>
        <begin position="6"/>
        <end position="24"/>
    </location>
</feature>
<dbReference type="PANTHER" id="PTHR30003">
    <property type="entry name" value="L-LACTATE PERMEASE"/>
    <property type="match status" value="1"/>
</dbReference>
<feature type="transmembrane region" description="Helical" evidence="8">
    <location>
        <begin position="105"/>
        <end position="124"/>
    </location>
</feature>
<dbReference type="NCBIfam" id="TIGR00795">
    <property type="entry name" value="lctP"/>
    <property type="match status" value="1"/>
</dbReference>
<feature type="transmembrane region" description="Helical" evidence="8">
    <location>
        <begin position="130"/>
        <end position="151"/>
    </location>
</feature>
<protein>
    <recommendedName>
        <fullName evidence="8">L-lactate permease</fullName>
    </recommendedName>
</protein>
<dbReference type="KEGG" id="cthd:CDO33_12610"/>
<keyword evidence="7 8" id="KW-0472">Membrane</keyword>
<evidence type="ECO:0000256" key="7">
    <source>
        <dbReference type="ARBA" id="ARBA00023136"/>
    </source>
</evidence>
<evidence type="ECO:0000313" key="9">
    <source>
        <dbReference type="EMBL" id="PNT97337.1"/>
    </source>
</evidence>
<feature type="transmembrane region" description="Helical" evidence="8">
    <location>
        <begin position="241"/>
        <end position="259"/>
    </location>
</feature>
<feature type="transmembrane region" description="Helical" evidence="8">
    <location>
        <begin position="180"/>
        <end position="201"/>
    </location>
</feature>
<sequence length="523" mass="54866">MNTIILFLLALVPILWLIVSLGILKWPGYKACPIALGLTVALSILVWKMSVIDSLTAALEGVALAIWPITLIIIAAVFTYNLSVHTGSMDLIKKMITGVTTDKRILVLILAWGFGGFLEAIAGFGTAVAIPASIMIALGFEPLFAAVICLVSNTIATAFGAIGTPVITLAKVTGLETTQLTYAVALQLLPLIILLPFALVMITGKSLKAIKGVFMVTLISGVSFAVPQLFIARYLGAELPAVVGSVCSMASTIIAARLLNKKSKKAGFSQAEYQIEAAKANSQQKPISFREGFKAWLPFILVFIFILGSSTLIPSVNKALSAIKTDVPIYTGEGAKPYTFSWLATPGTLIIIATYLGGLLQGVKFGEITKLLVKTTKQMTKSAITIISIIALAKIMGYSGMIGSIATVLVMITGSFYPLIAPIIGALGTFVTGSDTSANVLFGNLQAEAAKACGANPYWIAAINTGGATAGKMISPQSIAIAVAATNLPGREGKILGSTIKVCIVYVIILGLISYFCGPLFGY</sequence>
<evidence type="ECO:0000256" key="5">
    <source>
        <dbReference type="ARBA" id="ARBA00022692"/>
    </source>
</evidence>
<keyword evidence="6 8" id="KW-1133">Transmembrane helix</keyword>
<evidence type="ECO:0000256" key="2">
    <source>
        <dbReference type="ARBA" id="ARBA00010100"/>
    </source>
</evidence>
<dbReference type="OrthoDB" id="9761056at2"/>